<gene>
    <name evidence="2" type="ORF">CSAL01_12379</name>
</gene>
<organism evidence="2 3">
    <name type="scientific">Colletotrichum salicis</name>
    <dbReference type="NCBI Taxonomy" id="1209931"/>
    <lineage>
        <taxon>Eukaryota</taxon>
        <taxon>Fungi</taxon>
        <taxon>Dikarya</taxon>
        <taxon>Ascomycota</taxon>
        <taxon>Pezizomycotina</taxon>
        <taxon>Sordariomycetes</taxon>
        <taxon>Hypocreomycetidae</taxon>
        <taxon>Glomerellales</taxon>
        <taxon>Glomerellaceae</taxon>
        <taxon>Colletotrichum</taxon>
        <taxon>Colletotrichum acutatum species complex</taxon>
    </lineage>
</organism>
<dbReference type="EMBL" id="JFFI01001859">
    <property type="protein sequence ID" value="KXH52525.1"/>
    <property type="molecule type" value="Genomic_DNA"/>
</dbReference>
<sequence>MDHDFEYFDDDESPPGTQETVLDEIRVAESSPPDSEDEGPPANEPLSLPTPSQSSPGQSTQQSQIGKKIRWTPALRDRFLRLTLEYRQGGAVMKTATLERLMGTILPILAAEFPRDPFSVKALAGKYRATCTLFRKVKALTRLSGVG</sequence>
<reference evidence="2 3" key="1">
    <citation type="submission" date="2014-02" db="EMBL/GenBank/DDBJ databases">
        <title>The genome sequence of Colletotrichum salicis CBS 607.94.</title>
        <authorList>
            <person name="Baroncelli R."/>
            <person name="Thon M.R."/>
        </authorList>
    </citation>
    <scope>NUCLEOTIDE SEQUENCE [LARGE SCALE GENOMIC DNA]</scope>
    <source>
        <strain evidence="2 3">CBS 607.94</strain>
    </source>
</reference>
<protein>
    <submittedName>
        <fullName evidence="2">Uncharacterized protein</fullName>
    </submittedName>
</protein>
<name>A0A135TWM9_9PEZI</name>
<feature type="compositionally biased region" description="Low complexity" evidence="1">
    <location>
        <begin position="45"/>
        <end position="64"/>
    </location>
</feature>
<proteinExistence type="predicted"/>
<evidence type="ECO:0000313" key="3">
    <source>
        <dbReference type="Proteomes" id="UP000070121"/>
    </source>
</evidence>
<evidence type="ECO:0000313" key="2">
    <source>
        <dbReference type="EMBL" id="KXH52525.1"/>
    </source>
</evidence>
<dbReference type="AlphaFoldDB" id="A0A135TWM9"/>
<feature type="region of interest" description="Disordered" evidence="1">
    <location>
        <begin position="1"/>
        <end position="67"/>
    </location>
</feature>
<comment type="caution">
    <text evidence="2">The sequence shown here is derived from an EMBL/GenBank/DDBJ whole genome shotgun (WGS) entry which is preliminary data.</text>
</comment>
<dbReference type="Proteomes" id="UP000070121">
    <property type="component" value="Unassembled WGS sequence"/>
</dbReference>
<evidence type="ECO:0000256" key="1">
    <source>
        <dbReference type="SAM" id="MobiDB-lite"/>
    </source>
</evidence>
<accession>A0A135TWM9</accession>
<keyword evidence="3" id="KW-1185">Reference proteome</keyword>